<dbReference type="Proteomes" id="UP000215355">
    <property type="component" value="Chromosome 1"/>
</dbReference>
<sequence length="197" mass="23639">MIIWVLGIQFEQFIKFSYSNPIIFNNIDLILFNLQQEINEKHMTLDERLKIFNEYFHYKERPELYEFEISPEKIAYRNEALRSGDRNLYLKYLTEKYADKLEKEMERYDLAAQNLVKVDRDSANELFNSFQVNMLKSDISFLDNDAIYTMYKVSPESIELLLEGYREDLIDVFVPINEVFQNGRKEIYLDKTGIYAN</sequence>
<name>A0AAJ4XB95_9SPHI</name>
<evidence type="ECO:0000313" key="2">
    <source>
        <dbReference type="Proteomes" id="UP000215355"/>
    </source>
</evidence>
<protein>
    <submittedName>
        <fullName evidence="1">Uncharacterized protein</fullName>
    </submittedName>
</protein>
<dbReference type="EMBL" id="LT906468">
    <property type="protein sequence ID" value="SNV48973.1"/>
    <property type="molecule type" value="Genomic_DNA"/>
</dbReference>
<dbReference type="KEGG" id="smiz:4412673_01656"/>
<evidence type="ECO:0000313" key="1">
    <source>
        <dbReference type="EMBL" id="SNV48973.1"/>
    </source>
</evidence>
<accession>A0AAJ4XB95</accession>
<organism evidence="1 2">
    <name type="scientific">Sphingobacterium mizutaii</name>
    <dbReference type="NCBI Taxonomy" id="1010"/>
    <lineage>
        <taxon>Bacteria</taxon>
        <taxon>Pseudomonadati</taxon>
        <taxon>Bacteroidota</taxon>
        <taxon>Sphingobacteriia</taxon>
        <taxon>Sphingobacteriales</taxon>
        <taxon>Sphingobacteriaceae</taxon>
        <taxon>Sphingobacterium</taxon>
    </lineage>
</organism>
<dbReference type="AlphaFoldDB" id="A0AAJ4XB95"/>
<gene>
    <name evidence="1" type="ORF">SAMEA4412673_01656</name>
</gene>
<reference evidence="1 2" key="1">
    <citation type="submission" date="2017-06" db="EMBL/GenBank/DDBJ databases">
        <authorList>
            <consortium name="Pathogen Informatics"/>
        </authorList>
    </citation>
    <scope>NUCLEOTIDE SEQUENCE [LARGE SCALE GENOMIC DNA]</scope>
    <source>
        <strain evidence="1 2">NCTC12149</strain>
    </source>
</reference>
<proteinExistence type="predicted"/>